<dbReference type="Proteomes" id="UP000184148">
    <property type="component" value="Unassembled WGS sequence"/>
</dbReference>
<dbReference type="PIRSF" id="PIRSF000883">
    <property type="entry name" value="Pesterase_MJ0912"/>
    <property type="match status" value="1"/>
</dbReference>
<gene>
    <name evidence="4" type="ORF">SAMN02745133_00347</name>
</gene>
<dbReference type="InterPro" id="IPR050126">
    <property type="entry name" value="Ap4A_hydrolase"/>
</dbReference>
<keyword evidence="2" id="KW-0479">Metal-binding</keyword>
<comment type="similarity">
    <text evidence="1 2">Belongs to the metallophosphoesterase superfamily. YfcE family.</text>
</comment>
<dbReference type="Pfam" id="PF12850">
    <property type="entry name" value="Metallophos_2"/>
    <property type="match status" value="1"/>
</dbReference>
<organism evidence="4 5">
    <name type="scientific">Desulforamulus putei DSM 12395</name>
    <dbReference type="NCBI Taxonomy" id="1121429"/>
    <lineage>
        <taxon>Bacteria</taxon>
        <taxon>Bacillati</taxon>
        <taxon>Bacillota</taxon>
        <taxon>Clostridia</taxon>
        <taxon>Eubacteriales</taxon>
        <taxon>Peptococcaceae</taxon>
        <taxon>Desulforamulus</taxon>
    </lineage>
</organism>
<sequence>MKIAVFADVHSNLLGLEAALQDIEKREISRIYCAGDLVGYGPRPNEVIALLRRKAIPTVMGNYDDAIGNMRLICGCDYKDEKALKLGERSVLWTKEHTSEENKAWLRELPQRVAFTEEGFRFLIVHGSPRQLNEYLFENIPDEYLNELLAENNCDVLICGHTHLPFHKTLAKGHIINVGSAGKPKHGNPNVTYAILDVAERNLTVEFIQVPYDFEQTAREIEEVGLPSEFAQMIRTGKA</sequence>
<name>A0A1M4T4K0_9FIRM</name>
<dbReference type="GO" id="GO:0005737">
    <property type="term" value="C:cytoplasm"/>
    <property type="evidence" value="ECO:0007669"/>
    <property type="project" value="TreeGrafter"/>
</dbReference>
<dbReference type="RefSeq" id="WP_073235077.1">
    <property type="nucleotide sequence ID" value="NZ_FQUY01000001.1"/>
</dbReference>
<evidence type="ECO:0000259" key="3">
    <source>
        <dbReference type="Pfam" id="PF12850"/>
    </source>
</evidence>
<proteinExistence type="inferred from homology"/>
<dbReference type="GO" id="GO:0046872">
    <property type="term" value="F:metal ion binding"/>
    <property type="evidence" value="ECO:0007669"/>
    <property type="project" value="UniProtKB-KW"/>
</dbReference>
<dbReference type="NCBIfam" id="TIGR00040">
    <property type="entry name" value="yfcE"/>
    <property type="match status" value="1"/>
</dbReference>
<feature type="domain" description="Calcineurin-like phosphoesterase" evidence="3">
    <location>
        <begin position="1"/>
        <end position="200"/>
    </location>
</feature>
<dbReference type="GO" id="GO:0016791">
    <property type="term" value="F:phosphatase activity"/>
    <property type="evidence" value="ECO:0007669"/>
    <property type="project" value="TreeGrafter"/>
</dbReference>
<dbReference type="STRING" id="1121429.SAMN02745133_00347"/>
<evidence type="ECO:0000256" key="1">
    <source>
        <dbReference type="ARBA" id="ARBA00008950"/>
    </source>
</evidence>
<dbReference type="PANTHER" id="PTHR42850:SF2">
    <property type="entry name" value="BLL5683 PROTEIN"/>
    <property type="match status" value="1"/>
</dbReference>
<dbReference type="Gene3D" id="3.60.21.10">
    <property type="match status" value="1"/>
</dbReference>
<dbReference type="AlphaFoldDB" id="A0A1M4T4K0"/>
<evidence type="ECO:0000256" key="2">
    <source>
        <dbReference type="RuleBase" id="RU362039"/>
    </source>
</evidence>
<dbReference type="InterPro" id="IPR024654">
    <property type="entry name" value="Calcineurin-like_PHP_lpxH"/>
</dbReference>
<dbReference type="PANTHER" id="PTHR42850">
    <property type="entry name" value="METALLOPHOSPHOESTERASE"/>
    <property type="match status" value="1"/>
</dbReference>
<dbReference type="EMBL" id="FQUY01000001">
    <property type="protein sequence ID" value="SHE39257.1"/>
    <property type="molecule type" value="Genomic_DNA"/>
</dbReference>
<comment type="cofactor">
    <cofactor evidence="2">
        <name>a divalent metal cation</name>
        <dbReference type="ChEBI" id="CHEBI:60240"/>
    </cofactor>
</comment>
<protein>
    <recommendedName>
        <fullName evidence="2">Phosphoesterase</fullName>
        <ecNumber evidence="2">3.1.4.-</ecNumber>
    </recommendedName>
</protein>
<accession>A0A1M4T4K0</accession>
<evidence type="ECO:0000313" key="5">
    <source>
        <dbReference type="Proteomes" id="UP000184148"/>
    </source>
</evidence>
<evidence type="ECO:0000313" key="4">
    <source>
        <dbReference type="EMBL" id="SHE39257.1"/>
    </source>
</evidence>
<dbReference type="OrthoDB" id="9800565at2"/>
<reference evidence="5" key="1">
    <citation type="submission" date="2016-11" db="EMBL/GenBank/DDBJ databases">
        <authorList>
            <person name="Varghese N."/>
            <person name="Submissions S."/>
        </authorList>
    </citation>
    <scope>NUCLEOTIDE SEQUENCE [LARGE SCALE GENOMIC DNA]</scope>
    <source>
        <strain evidence="5">DSM 12395</strain>
    </source>
</reference>
<dbReference type="SUPFAM" id="SSF56300">
    <property type="entry name" value="Metallo-dependent phosphatases"/>
    <property type="match status" value="1"/>
</dbReference>
<dbReference type="EC" id="3.1.4.-" evidence="2"/>
<dbReference type="InterPro" id="IPR000979">
    <property type="entry name" value="Phosphodiesterase_MJ0936/Vps29"/>
</dbReference>
<dbReference type="InterPro" id="IPR011152">
    <property type="entry name" value="Pesterase_MJ0912"/>
</dbReference>
<keyword evidence="5" id="KW-1185">Reference proteome</keyword>
<dbReference type="InterPro" id="IPR029052">
    <property type="entry name" value="Metallo-depent_PP-like"/>
</dbReference>